<comment type="caution">
    <text evidence="2">The sequence shown here is derived from an EMBL/GenBank/DDBJ whole genome shotgun (WGS) entry which is preliminary data.</text>
</comment>
<protein>
    <submittedName>
        <fullName evidence="2">Uncharacterized protein</fullName>
    </submittedName>
</protein>
<proteinExistence type="predicted"/>
<evidence type="ECO:0000256" key="1">
    <source>
        <dbReference type="SAM" id="MobiDB-lite"/>
    </source>
</evidence>
<keyword evidence="3" id="KW-1185">Reference proteome</keyword>
<dbReference type="Proteomes" id="UP001630127">
    <property type="component" value="Unassembled WGS sequence"/>
</dbReference>
<evidence type="ECO:0000313" key="3">
    <source>
        <dbReference type="Proteomes" id="UP001630127"/>
    </source>
</evidence>
<accession>A0ABD3AUC8</accession>
<gene>
    <name evidence="2" type="ORF">ACH5RR_003256</name>
</gene>
<organism evidence="2 3">
    <name type="scientific">Cinchona calisaya</name>
    <dbReference type="NCBI Taxonomy" id="153742"/>
    <lineage>
        <taxon>Eukaryota</taxon>
        <taxon>Viridiplantae</taxon>
        <taxon>Streptophyta</taxon>
        <taxon>Embryophyta</taxon>
        <taxon>Tracheophyta</taxon>
        <taxon>Spermatophyta</taxon>
        <taxon>Magnoliopsida</taxon>
        <taxon>eudicotyledons</taxon>
        <taxon>Gunneridae</taxon>
        <taxon>Pentapetalae</taxon>
        <taxon>asterids</taxon>
        <taxon>lamiids</taxon>
        <taxon>Gentianales</taxon>
        <taxon>Rubiaceae</taxon>
        <taxon>Cinchonoideae</taxon>
        <taxon>Cinchoneae</taxon>
        <taxon>Cinchona</taxon>
    </lineage>
</organism>
<evidence type="ECO:0000313" key="2">
    <source>
        <dbReference type="EMBL" id="KAL3534795.1"/>
    </source>
</evidence>
<dbReference type="AlphaFoldDB" id="A0ABD3AUC8"/>
<feature type="region of interest" description="Disordered" evidence="1">
    <location>
        <begin position="31"/>
        <end position="61"/>
    </location>
</feature>
<sequence>MRCRYNSDSPFNHHRFDKGCLRHNLDKCLVGSSKTDKKQDDSSAPSKPQPKDTGKSQWRPIKKIAVGTSGVHKEKLPKDTLNHDQTLEIPLEQEAQNISQVAEKLVGDEMMERMVA</sequence>
<reference evidence="2 3" key="1">
    <citation type="submission" date="2024-11" db="EMBL/GenBank/DDBJ databases">
        <title>A near-complete genome assembly of Cinchona calisaya.</title>
        <authorList>
            <person name="Lian D.C."/>
            <person name="Zhao X.W."/>
            <person name="Wei L."/>
        </authorList>
    </citation>
    <scope>NUCLEOTIDE SEQUENCE [LARGE SCALE GENOMIC DNA]</scope>
    <source>
        <tissue evidence="2">Nenye</tissue>
    </source>
</reference>
<name>A0ABD3AUC8_9GENT</name>
<dbReference type="EMBL" id="JBJUIK010000002">
    <property type="protein sequence ID" value="KAL3534795.1"/>
    <property type="molecule type" value="Genomic_DNA"/>
</dbReference>